<evidence type="ECO:0000256" key="1">
    <source>
        <dbReference type="SAM" id="MobiDB-lite"/>
    </source>
</evidence>
<sequence length="102" mass="11257">MCWGYRGSKHLPHAGRTLAPMFTRLRKTCGGQREDSRGMGPHLPRVCACPTSLVTAPWAAAPWQLEVEALSESAQPHRPPDSRGWASGDREDRARLTPQLSP</sequence>
<evidence type="ECO:0000313" key="3">
    <source>
        <dbReference type="Proteomes" id="UP000001073"/>
    </source>
</evidence>
<protein>
    <submittedName>
        <fullName evidence="2">Uncharacterized protein</fullName>
    </submittedName>
</protein>
<reference evidence="2" key="3">
    <citation type="submission" date="2025-09" db="UniProtKB">
        <authorList>
            <consortium name="Ensembl"/>
        </authorList>
    </citation>
    <scope>IDENTIFICATION</scope>
</reference>
<name>A0A2I3H2M9_NOMLE</name>
<proteinExistence type="predicted"/>
<keyword evidence="3" id="KW-1185">Reference proteome</keyword>
<dbReference type="OMA" id="EMGPHLS"/>
<dbReference type="Proteomes" id="UP000001073">
    <property type="component" value="Chromosome 22a"/>
</dbReference>
<dbReference type="EMBL" id="ADFV01101381">
    <property type="status" value="NOT_ANNOTATED_CDS"/>
    <property type="molecule type" value="Genomic_DNA"/>
</dbReference>
<reference evidence="2 3" key="1">
    <citation type="submission" date="2012-10" db="EMBL/GenBank/DDBJ databases">
        <authorList>
            <consortium name="Gibbon Genome Sequencing Consortium"/>
        </authorList>
    </citation>
    <scope>NUCLEOTIDE SEQUENCE [LARGE SCALE GENOMIC DNA]</scope>
</reference>
<accession>A0A2I3H2M9</accession>
<evidence type="ECO:0000313" key="2">
    <source>
        <dbReference type="Ensembl" id="ENSNLEP00000037765.1"/>
    </source>
</evidence>
<reference evidence="2" key="2">
    <citation type="submission" date="2025-08" db="UniProtKB">
        <authorList>
            <consortium name="Ensembl"/>
        </authorList>
    </citation>
    <scope>IDENTIFICATION</scope>
</reference>
<organism evidence="2 3">
    <name type="scientific">Nomascus leucogenys</name>
    <name type="common">Northern white-cheeked gibbon</name>
    <name type="synonym">Hylobates leucogenys</name>
    <dbReference type="NCBI Taxonomy" id="61853"/>
    <lineage>
        <taxon>Eukaryota</taxon>
        <taxon>Metazoa</taxon>
        <taxon>Chordata</taxon>
        <taxon>Craniata</taxon>
        <taxon>Vertebrata</taxon>
        <taxon>Euteleostomi</taxon>
        <taxon>Mammalia</taxon>
        <taxon>Eutheria</taxon>
        <taxon>Euarchontoglires</taxon>
        <taxon>Primates</taxon>
        <taxon>Haplorrhini</taxon>
        <taxon>Catarrhini</taxon>
        <taxon>Hylobatidae</taxon>
        <taxon>Nomascus</taxon>
    </lineage>
</organism>
<dbReference type="GeneTree" id="ENSGT00910000146416"/>
<dbReference type="InParanoid" id="A0A2I3H2M9"/>
<dbReference type="Ensembl" id="ENSNLET00000039634.1">
    <property type="protein sequence ID" value="ENSNLEP00000037765.1"/>
    <property type="gene ID" value="ENSNLEG00000032222.1"/>
</dbReference>
<dbReference type="AlphaFoldDB" id="A0A2I3H2M9"/>
<feature type="region of interest" description="Disordered" evidence="1">
    <location>
        <begin position="70"/>
        <end position="102"/>
    </location>
</feature>